<organism evidence="1 2">
    <name type="scientific">Romanomermis culicivorax</name>
    <name type="common">Nematode worm</name>
    <dbReference type="NCBI Taxonomy" id="13658"/>
    <lineage>
        <taxon>Eukaryota</taxon>
        <taxon>Metazoa</taxon>
        <taxon>Ecdysozoa</taxon>
        <taxon>Nematoda</taxon>
        <taxon>Enoplea</taxon>
        <taxon>Dorylaimia</taxon>
        <taxon>Mermithida</taxon>
        <taxon>Mermithoidea</taxon>
        <taxon>Mermithidae</taxon>
        <taxon>Romanomermis</taxon>
    </lineage>
</organism>
<sequence>MARLASLIRESTKSVNKVSWEEWLFFKYVMFYGVEYESKLAHALKQPLKWKSPLFFTFGRLRIGQSAEQPIQSLHGSELGAVRMIALDHGGQQ</sequence>
<protein>
    <submittedName>
        <fullName evidence="2">Uncharacterized protein</fullName>
    </submittedName>
</protein>
<dbReference type="AlphaFoldDB" id="A0A915K752"/>
<reference evidence="2" key="1">
    <citation type="submission" date="2022-11" db="UniProtKB">
        <authorList>
            <consortium name="WormBaseParasite"/>
        </authorList>
    </citation>
    <scope>IDENTIFICATION</scope>
</reference>
<evidence type="ECO:0000313" key="2">
    <source>
        <dbReference type="WBParaSite" id="nRc.2.0.1.t34009-RA"/>
    </source>
</evidence>
<accession>A0A915K752</accession>
<proteinExistence type="predicted"/>
<evidence type="ECO:0000313" key="1">
    <source>
        <dbReference type="Proteomes" id="UP000887565"/>
    </source>
</evidence>
<dbReference type="WBParaSite" id="nRc.2.0.1.t34009-RA">
    <property type="protein sequence ID" value="nRc.2.0.1.t34009-RA"/>
    <property type="gene ID" value="nRc.2.0.1.g34009"/>
</dbReference>
<name>A0A915K752_ROMCU</name>
<keyword evidence="1" id="KW-1185">Reference proteome</keyword>
<dbReference type="Proteomes" id="UP000887565">
    <property type="component" value="Unplaced"/>
</dbReference>